<dbReference type="GO" id="GO:0004540">
    <property type="term" value="F:RNA nuclease activity"/>
    <property type="evidence" value="ECO:0007669"/>
    <property type="project" value="UniProtKB-ARBA"/>
</dbReference>
<dbReference type="EMBL" id="KN822008">
    <property type="protein sequence ID" value="KIM68811.1"/>
    <property type="molecule type" value="Genomic_DNA"/>
</dbReference>
<dbReference type="GO" id="GO:0005634">
    <property type="term" value="C:nucleus"/>
    <property type="evidence" value="ECO:0007669"/>
    <property type="project" value="TreeGrafter"/>
</dbReference>
<dbReference type="OrthoDB" id="2017974at2759"/>
<dbReference type="HOGENOM" id="CLU_678119_0_0_1"/>
<dbReference type="STRING" id="1036808.A0A0C3ELM3"/>
<accession>A0A0C3ELM3</accession>
<dbReference type="SMART" id="SM00670">
    <property type="entry name" value="PINc"/>
    <property type="match status" value="1"/>
</dbReference>
<dbReference type="Pfam" id="PF13638">
    <property type="entry name" value="PIN_4"/>
    <property type="match status" value="1"/>
</dbReference>
<reference evidence="2 3" key="1">
    <citation type="submission" date="2014-04" db="EMBL/GenBank/DDBJ databases">
        <authorList>
            <consortium name="DOE Joint Genome Institute"/>
            <person name="Kuo A."/>
            <person name="Kohler A."/>
            <person name="Nagy L.G."/>
            <person name="Floudas D."/>
            <person name="Copeland A."/>
            <person name="Barry K.W."/>
            <person name="Cichocki N."/>
            <person name="Veneault-Fourrey C."/>
            <person name="LaButti K."/>
            <person name="Lindquist E.A."/>
            <person name="Lipzen A."/>
            <person name="Lundell T."/>
            <person name="Morin E."/>
            <person name="Murat C."/>
            <person name="Sun H."/>
            <person name="Tunlid A."/>
            <person name="Henrissat B."/>
            <person name="Grigoriev I.V."/>
            <person name="Hibbett D.S."/>
            <person name="Martin F."/>
            <person name="Nordberg H.P."/>
            <person name="Cantor M.N."/>
            <person name="Hua S.X."/>
        </authorList>
    </citation>
    <scope>NUCLEOTIDE SEQUENCE [LARGE SCALE GENOMIC DNA]</scope>
    <source>
        <strain evidence="2 3">Foug A</strain>
    </source>
</reference>
<dbReference type="InterPro" id="IPR029060">
    <property type="entry name" value="PIN-like_dom_sf"/>
</dbReference>
<dbReference type="PANTHER" id="PTHR16161">
    <property type="entry name" value="TRANSCRIPTIONAL PROTEIN SWT1"/>
    <property type="match status" value="1"/>
</dbReference>
<dbReference type="Proteomes" id="UP000053989">
    <property type="component" value="Unassembled WGS sequence"/>
</dbReference>
<organism evidence="2 3">
    <name type="scientific">Scleroderma citrinum Foug A</name>
    <dbReference type="NCBI Taxonomy" id="1036808"/>
    <lineage>
        <taxon>Eukaryota</taxon>
        <taxon>Fungi</taxon>
        <taxon>Dikarya</taxon>
        <taxon>Basidiomycota</taxon>
        <taxon>Agaricomycotina</taxon>
        <taxon>Agaricomycetes</taxon>
        <taxon>Agaricomycetidae</taxon>
        <taxon>Boletales</taxon>
        <taxon>Sclerodermatineae</taxon>
        <taxon>Sclerodermataceae</taxon>
        <taxon>Scleroderma</taxon>
    </lineage>
</organism>
<evidence type="ECO:0000313" key="2">
    <source>
        <dbReference type="EMBL" id="KIM68811.1"/>
    </source>
</evidence>
<dbReference type="CDD" id="cd18727">
    <property type="entry name" value="PIN_Swt1-like"/>
    <property type="match status" value="1"/>
</dbReference>
<reference evidence="3" key="2">
    <citation type="submission" date="2015-01" db="EMBL/GenBank/DDBJ databases">
        <title>Evolutionary Origins and Diversification of the Mycorrhizal Mutualists.</title>
        <authorList>
            <consortium name="DOE Joint Genome Institute"/>
            <consortium name="Mycorrhizal Genomics Consortium"/>
            <person name="Kohler A."/>
            <person name="Kuo A."/>
            <person name="Nagy L.G."/>
            <person name="Floudas D."/>
            <person name="Copeland A."/>
            <person name="Barry K.W."/>
            <person name="Cichocki N."/>
            <person name="Veneault-Fourrey C."/>
            <person name="LaButti K."/>
            <person name="Lindquist E.A."/>
            <person name="Lipzen A."/>
            <person name="Lundell T."/>
            <person name="Morin E."/>
            <person name="Murat C."/>
            <person name="Riley R."/>
            <person name="Ohm R."/>
            <person name="Sun H."/>
            <person name="Tunlid A."/>
            <person name="Henrissat B."/>
            <person name="Grigoriev I.V."/>
            <person name="Hibbett D.S."/>
            <person name="Martin F."/>
        </authorList>
    </citation>
    <scope>NUCLEOTIDE SEQUENCE [LARGE SCALE GENOMIC DNA]</scope>
    <source>
        <strain evidence="3">Foug A</strain>
    </source>
</reference>
<proteinExistence type="predicted"/>
<dbReference type="SUPFAM" id="SSF88723">
    <property type="entry name" value="PIN domain-like"/>
    <property type="match status" value="1"/>
</dbReference>
<sequence>MSLEAHHFDSTLRGIAEIANSDVEMQGPLSEQSAVVVLDTNILLEFLDIIQTFVSEVEQHGLPVYIIIPGAVIYELDSQKNRDGLSWFARRASTWLLKKVKERRTVKGQALEETCKISRNWKKREHGEEFGTQRTNDALILDCCQYFCHMRQRRTFLCSKDKLLAVEAESAGIPTIFPERGNFCSRDIAHGVFGYETARFWFSGHYPIYRNDSMQLVQDAPAPDGDGMDIDDDSTMTQVLRPSHAIDLLHLQAIEYFTQLLLDLVGVVGQPEVQGFGNGDHGQHAPPYTQKHVRSWTASDCLAYLDSKKRYPRSSPRIDVFLMKPYAGPGARRGQDWSRRDWEVALHTLGRIGGQWEAGSIIRDSIPAAEFHVSRIFAMPMRPTGL</sequence>
<protein>
    <recommendedName>
        <fullName evidence="1">PIN domain-containing protein</fullName>
    </recommendedName>
</protein>
<dbReference type="AlphaFoldDB" id="A0A0C3ELM3"/>
<dbReference type="Gene3D" id="3.40.50.1010">
    <property type="entry name" value="5'-nuclease"/>
    <property type="match status" value="1"/>
</dbReference>
<evidence type="ECO:0000259" key="1">
    <source>
        <dbReference type="SMART" id="SM00670"/>
    </source>
</evidence>
<keyword evidence="3" id="KW-1185">Reference proteome</keyword>
<gene>
    <name evidence="2" type="ORF">SCLCIDRAFT_13550</name>
</gene>
<dbReference type="InterPro" id="IPR002716">
    <property type="entry name" value="PIN_dom"/>
</dbReference>
<name>A0A0C3ELM3_9AGAM</name>
<evidence type="ECO:0000313" key="3">
    <source>
        <dbReference type="Proteomes" id="UP000053989"/>
    </source>
</evidence>
<dbReference type="PANTHER" id="PTHR16161:SF0">
    <property type="entry name" value="TRANSCRIPTIONAL PROTEIN SWT1"/>
    <property type="match status" value="1"/>
</dbReference>
<dbReference type="InterPro" id="IPR052626">
    <property type="entry name" value="SWT1_Regulator"/>
</dbReference>
<dbReference type="InParanoid" id="A0A0C3ELM3"/>
<feature type="domain" description="PIN" evidence="1">
    <location>
        <begin position="34"/>
        <end position="166"/>
    </location>
</feature>